<dbReference type="InterPro" id="IPR036056">
    <property type="entry name" value="Fibrinogen-like_C"/>
</dbReference>
<name>A0A6J8CAY8_MYTCO</name>
<dbReference type="PANTHER" id="PTHR19143">
    <property type="entry name" value="FIBRINOGEN/TENASCIN/ANGIOPOEITIN"/>
    <property type="match status" value="1"/>
</dbReference>
<dbReference type="InterPro" id="IPR002181">
    <property type="entry name" value="Fibrinogen_a/b/g_C_dom"/>
</dbReference>
<keyword evidence="1" id="KW-1015">Disulfide bond</keyword>
<dbReference type="PROSITE" id="PS51406">
    <property type="entry name" value="FIBRINOGEN_C_2"/>
    <property type="match status" value="1"/>
</dbReference>
<dbReference type="Pfam" id="PF00053">
    <property type="entry name" value="EGF_laminin"/>
    <property type="match status" value="1"/>
</dbReference>
<organism evidence="3 4">
    <name type="scientific">Mytilus coruscus</name>
    <name type="common">Sea mussel</name>
    <dbReference type="NCBI Taxonomy" id="42192"/>
    <lineage>
        <taxon>Eukaryota</taxon>
        <taxon>Metazoa</taxon>
        <taxon>Spiralia</taxon>
        <taxon>Lophotrochozoa</taxon>
        <taxon>Mollusca</taxon>
        <taxon>Bivalvia</taxon>
        <taxon>Autobranchia</taxon>
        <taxon>Pteriomorphia</taxon>
        <taxon>Mytilida</taxon>
        <taxon>Mytiloidea</taxon>
        <taxon>Mytilidae</taxon>
        <taxon>Mytilinae</taxon>
        <taxon>Mytilus</taxon>
    </lineage>
</organism>
<evidence type="ECO:0000256" key="1">
    <source>
        <dbReference type="ARBA" id="ARBA00023157"/>
    </source>
</evidence>
<evidence type="ECO:0000313" key="3">
    <source>
        <dbReference type="EMBL" id="CAC5392200.1"/>
    </source>
</evidence>
<dbReference type="OrthoDB" id="6146709at2759"/>
<dbReference type="InterPro" id="IPR002049">
    <property type="entry name" value="LE_dom"/>
</dbReference>
<dbReference type="Proteomes" id="UP000507470">
    <property type="component" value="Unassembled WGS sequence"/>
</dbReference>
<dbReference type="CDD" id="cd00055">
    <property type="entry name" value="EGF_Lam"/>
    <property type="match status" value="1"/>
</dbReference>
<evidence type="ECO:0000313" key="4">
    <source>
        <dbReference type="Proteomes" id="UP000507470"/>
    </source>
</evidence>
<dbReference type="Gene3D" id="2.170.300.10">
    <property type="entry name" value="Tie2 ligand-binding domain superfamily"/>
    <property type="match status" value="1"/>
</dbReference>
<gene>
    <name evidence="3" type="ORF">MCOR_27150</name>
</gene>
<dbReference type="SUPFAM" id="SSF56496">
    <property type="entry name" value="Fibrinogen C-terminal domain-like"/>
    <property type="match status" value="1"/>
</dbReference>
<dbReference type="AlphaFoldDB" id="A0A6J8CAY8"/>
<proteinExistence type="predicted"/>
<dbReference type="SMART" id="SM00186">
    <property type="entry name" value="FBG"/>
    <property type="match status" value="1"/>
</dbReference>
<protein>
    <recommendedName>
        <fullName evidence="2">Fibrinogen C-terminal domain-containing protein</fullName>
    </recommendedName>
</protein>
<dbReference type="PROSITE" id="PS00514">
    <property type="entry name" value="FIBRINOGEN_C_1"/>
    <property type="match status" value="1"/>
</dbReference>
<dbReference type="Pfam" id="PF00147">
    <property type="entry name" value="Fibrinogen_C"/>
    <property type="match status" value="1"/>
</dbReference>
<sequence length="221" mass="24277">MESTCSASITYSANVHCDELHLVKSMKLENRCVEGYARDGTQYLTCKNITSVCKPCNCNTVGSLSTICNSKTGQCCCKEHFVGHKCEKKERQDCECSDWTSWSACSKLCGNNKIHRLTTGGKSVLHIDLGDFKGNTAYAKYKHFFIGDSSSKYKLTVSDYSGPAGDSLNPHNGMKFSTKDNDNDRASGNCSTIFTGSWWFHDCYSSNLNGHFKGAGTKGIS</sequence>
<dbReference type="InterPro" id="IPR020837">
    <property type="entry name" value="Fibrinogen_CS"/>
</dbReference>
<accession>A0A6J8CAY8</accession>
<evidence type="ECO:0000259" key="2">
    <source>
        <dbReference type="PROSITE" id="PS51406"/>
    </source>
</evidence>
<dbReference type="InterPro" id="IPR014716">
    <property type="entry name" value="Fibrinogen_a/b/g_C_1"/>
</dbReference>
<dbReference type="EMBL" id="CACVKT020004930">
    <property type="protein sequence ID" value="CAC5392200.1"/>
    <property type="molecule type" value="Genomic_DNA"/>
</dbReference>
<dbReference type="InterPro" id="IPR050373">
    <property type="entry name" value="Fibrinogen_C-term_domain"/>
</dbReference>
<dbReference type="Gene3D" id="4.10.530.10">
    <property type="entry name" value="Gamma-fibrinogen Carboxyl Terminal Fragment, domain 2"/>
    <property type="match status" value="1"/>
</dbReference>
<reference evidence="3 4" key="1">
    <citation type="submission" date="2020-06" db="EMBL/GenBank/DDBJ databases">
        <authorList>
            <person name="Li R."/>
            <person name="Bekaert M."/>
        </authorList>
    </citation>
    <scope>NUCLEOTIDE SEQUENCE [LARGE SCALE GENOMIC DNA]</scope>
    <source>
        <strain evidence="4">wild</strain>
    </source>
</reference>
<dbReference type="GO" id="GO:0005615">
    <property type="term" value="C:extracellular space"/>
    <property type="evidence" value="ECO:0007669"/>
    <property type="project" value="TreeGrafter"/>
</dbReference>
<feature type="domain" description="Fibrinogen C-terminal" evidence="2">
    <location>
        <begin position="110"/>
        <end position="221"/>
    </location>
</feature>
<keyword evidence="4" id="KW-1185">Reference proteome</keyword>
<dbReference type="Gene3D" id="3.90.215.10">
    <property type="entry name" value="Gamma Fibrinogen, chain A, domain 1"/>
    <property type="match status" value="1"/>
</dbReference>